<evidence type="ECO:0000313" key="2">
    <source>
        <dbReference type="EMBL" id="JAD46601.1"/>
    </source>
</evidence>
<proteinExistence type="predicted"/>
<sequence length="189" mass="20810">MYTDQLHLKHSNNQLKATPNQIDVLPVHLPQHPLQRPRSRHESVVLHLGRPVRRPPPRREPAHPSQPRRRCRGLRLHLLHLPPPRRGSGRWRRWWGLVNALHGVPRRAAAHQETEPAAAAGGPRPQRPRRAPPEGALAVGEHLPDAGHLGRSGLRDGGLGRAPAAAGPGLLGEHGRRVVPPRAALAELP</sequence>
<reference evidence="2" key="1">
    <citation type="submission" date="2014-09" db="EMBL/GenBank/DDBJ databases">
        <authorList>
            <person name="Magalhaes I.L.F."/>
            <person name="Oliveira U."/>
            <person name="Santos F.R."/>
            <person name="Vidigal T.H.D.A."/>
            <person name="Brescovit A.D."/>
            <person name="Santos A.J."/>
        </authorList>
    </citation>
    <scope>NUCLEOTIDE SEQUENCE</scope>
    <source>
        <tissue evidence="2">Shoot tissue taken approximately 20 cm above the soil surface</tissue>
    </source>
</reference>
<feature type="compositionally biased region" description="Low complexity" evidence="1">
    <location>
        <begin position="115"/>
        <end position="124"/>
    </location>
</feature>
<feature type="region of interest" description="Disordered" evidence="1">
    <location>
        <begin position="106"/>
        <end position="177"/>
    </location>
</feature>
<dbReference type="AlphaFoldDB" id="A0A0A9A6B9"/>
<reference evidence="2" key="2">
    <citation type="journal article" date="2015" name="Data Brief">
        <title>Shoot transcriptome of the giant reed, Arundo donax.</title>
        <authorList>
            <person name="Barrero R.A."/>
            <person name="Guerrero F.D."/>
            <person name="Moolhuijzen P."/>
            <person name="Goolsby J.A."/>
            <person name="Tidwell J."/>
            <person name="Bellgard S.E."/>
            <person name="Bellgard M.I."/>
        </authorList>
    </citation>
    <scope>NUCLEOTIDE SEQUENCE</scope>
    <source>
        <tissue evidence="2">Shoot tissue taken approximately 20 cm above the soil surface</tissue>
    </source>
</reference>
<accession>A0A0A9A6B9</accession>
<organism evidence="2">
    <name type="scientific">Arundo donax</name>
    <name type="common">Giant reed</name>
    <name type="synonym">Donax arundinaceus</name>
    <dbReference type="NCBI Taxonomy" id="35708"/>
    <lineage>
        <taxon>Eukaryota</taxon>
        <taxon>Viridiplantae</taxon>
        <taxon>Streptophyta</taxon>
        <taxon>Embryophyta</taxon>
        <taxon>Tracheophyta</taxon>
        <taxon>Spermatophyta</taxon>
        <taxon>Magnoliopsida</taxon>
        <taxon>Liliopsida</taxon>
        <taxon>Poales</taxon>
        <taxon>Poaceae</taxon>
        <taxon>PACMAD clade</taxon>
        <taxon>Arundinoideae</taxon>
        <taxon>Arundineae</taxon>
        <taxon>Arundo</taxon>
    </lineage>
</organism>
<name>A0A0A9A6B9_ARUDO</name>
<dbReference type="EMBL" id="GBRH01251294">
    <property type="protein sequence ID" value="JAD46601.1"/>
    <property type="molecule type" value="Transcribed_RNA"/>
</dbReference>
<protein>
    <submittedName>
        <fullName evidence="2">Uncharacterized protein</fullName>
    </submittedName>
</protein>
<evidence type="ECO:0000256" key="1">
    <source>
        <dbReference type="SAM" id="MobiDB-lite"/>
    </source>
</evidence>
<feature type="region of interest" description="Disordered" evidence="1">
    <location>
        <begin position="49"/>
        <end position="69"/>
    </location>
</feature>